<organism evidence="1 2">
    <name type="scientific">Mycena alexandri</name>
    <dbReference type="NCBI Taxonomy" id="1745969"/>
    <lineage>
        <taxon>Eukaryota</taxon>
        <taxon>Fungi</taxon>
        <taxon>Dikarya</taxon>
        <taxon>Basidiomycota</taxon>
        <taxon>Agaricomycotina</taxon>
        <taxon>Agaricomycetes</taxon>
        <taxon>Agaricomycetidae</taxon>
        <taxon>Agaricales</taxon>
        <taxon>Marasmiineae</taxon>
        <taxon>Mycenaceae</taxon>
        <taxon>Mycena</taxon>
    </lineage>
</organism>
<reference evidence="1" key="1">
    <citation type="submission" date="2023-03" db="EMBL/GenBank/DDBJ databases">
        <title>Massive genome expansion in bonnet fungi (Mycena s.s.) driven by repeated elements and novel gene families across ecological guilds.</title>
        <authorList>
            <consortium name="Lawrence Berkeley National Laboratory"/>
            <person name="Harder C.B."/>
            <person name="Miyauchi S."/>
            <person name="Viragh M."/>
            <person name="Kuo A."/>
            <person name="Thoen E."/>
            <person name="Andreopoulos B."/>
            <person name="Lu D."/>
            <person name="Skrede I."/>
            <person name="Drula E."/>
            <person name="Henrissat B."/>
            <person name="Morin E."/>
            <person name="Kohler A."/>
            <person name="Barry K."/>
            <person name="LaButti K."/>
            <person name="Morin E."/>
            <person name="Salamov A."/>
            <person name="Lipzen A."/>
            <person name="Mereny Z."/>
            <person name="Hegedus B."/>
            <person name="Baldrian P."/>
            <person name="Stursova M."/>
            <person name="Weitz H."/>
            <person name="Taylor A."/>
            <person name="Grigoriev I.V."/>
            <person name="Nagy L.G."/>
            <person name="Martin F."/>
            <person name="Kauserud H."/>
        </authorList>
    </citation>
    <scope>NUCLEOTIDE SEQUENCE</scope>
    <source>
        <strain evidence="1">CBHHK200</strain>
    </source>
</reference>
<keyword evidence="2" id="KW-1185">Reference proteome</keyword>
<comment type="caution">
    <text evidence="1">The sequence shown here is derived from an EMBL/GenBank/DDBJ whole genome shotgun (WGS) entry which is preliminary data.</text>
</comment>
<evidence type="ECO:0000313" key="2">
    <source>
        <dbReference type="Proteomes" id="UP001218188"/>
    </source>
</evidence>
<proteinExistence type="predicted"/>
<dbReference type="Proteomes" id="UP001218188">
    <property type="component" value="Unassembled WGS sequence"/>
</dbReference>
<accession>A0AAD6T2B0</accession>
<name>A0AAD6T2B0_9AGAR</name>
<dbReference type="AlphaFoldDB" id="A0AAD6T2B0"/>
<sequence>MTSALTCPHLRFSAECPPGSDGFAFTPPDAALFNASKVVIVSNGRYAIRSYLWLNRSSHGGVKTVVVGGQNDVKQATCGLSESTDYSALDTDIKVSYETLVKGVQGITWRSSFGVWDTHSEWQDHPAGLNLALTPDL</sequence>
<protein>
    <submittedName>
        <fullName evidence="1">Uncharacterized protein</fullName>
    </submittedName>
</protein>
<evidence type="ECO:0000313" key="1">
    <source>
        <dbReference type="EMBL" id="KAJ7038009.1"/>
    </source>
</evidence>
<gene>
    <name evidence="1" type="ORF">C8F04DRAFT_1209681</name>
</gene>
<dbReference type="EMBL" id="JARJCM010000034">
    <property type="protein sequence ID" value="KAJ7038009.1"/>
    <property type="molecule type" value="Genomic_DNA"/>
</dbReference>